<feature type="compositionally biased region" description="Low complexity" evidence="1">
    <location>
        <begin position="20"/>
        <end position="32"/>
    </location>
</feature>
<evidence type="ECO:0000313" key="2">
    <source>
        <dbReference type="EMBL" id="KAG8469280.1"/>
    </source>
</evidence>
<feature type="region of interest" description="Disordered" evidence="1">
    <location>
        <begin position="135"/>
        <end position="157"/>
    </location>
</feature>
<comment type="caution">
    <text evidence="2">The sequence shown here is derived from an EMBL/GenBank/DDBJ whole genome shotgun (WGS) entry which is preliminary data.</text>
</comment>
<feature type="region of interest" description="Disordered" evidence="1">
    <location>
        <begin position="1"/>
        <end position="86"/>
    </location>
</feature>
<name>A0A8J6CGM5_DIALT</name>
<dbReference type="Proteomes" id="UP000751190">
    <property type="component" value="Unassembled WGS sequence"/>
</dbReference>
<feature type="compositionally biased region" description="Low complexity" evidence="1">
    <location>
        <begin position="43"/>
        <end position="55"/>
    </location>
</feature>
<accession>A0A8J6CGM5</accession>
<keyword evidence="3" id="KW-1185">Reference proteome</keyword>
<evidence type="ECO:0008006" key="4">
    <source>
        <dbReference type="Google" id="ProtNLM"/>
    </source>
</evidence>
<organism evidence="2 3">
    <name type="scientific">Diacronema lutheri</name>
    <name type="common">Unicellular marine alga</name>
    <name type="synonym">Monochrysis lutheri</name>
    <dbReference type="NCBI Taxonomy" id="2081491"/>
    <lineage>
        <taxon>Eukaryota</taxon>
        <taxon>Haptista</taxon>
        <taxon>Haptophyta</taxon>
        <taxon>Pavlovophyceae</taxon>
        <taxon>Pavlovales</taxon>
        <taxon>Pavlovaceae</taxon>
        <taxon>Diacronema</taxon>
    </lineage>
</organism>
<evidence type="ECO:0000313" key="3">
    <source>
        <dbReference type="Proteomes" id="UP000751190"/>
    </source>
</evidence>
<sequence>MLSRLLAWTRPGRVGESGDEALAPPAAAASHSSAERAECLAVAATAAGGSGSSDPAPDDDGGMREEGAAARPRTSTPARDSVEPAPFVGPFAGPSLAARGALTLVGGAPLNALGEAAASASQAPSLQLERRAPGEVTGVDEASGSHAASQLPSGPWPSHEAAEIALKAHALTQGFVLRRATGMRNATRCNGEKVQLTCQCARTRASIATQRKTKKFLAQASAHPACGYSIMLEQCTAGWTIRRAVTAHSHALGESLDARSALAVATAKRKLPPELAEMGKALRASGQRTVDVHRALERVATERGLPINFEYQDVYNVVQRKPQPRRDAQPFFQPYWG</sequence>
<evidence type="ECO:0000256" key="1">
    <source>
        <dbReference type="SAM" id="MobiDB-lite"/>
    </source>
</evidence>
<reference evidence="2" key="1">
    <citation type="submission" date="2021-05" db="EMBL/GenBank/DDBJ databases">
        <title>The genome of the haptophyte Pavlova lutheri (Diacronema luteri, Pavlovales) - a model for lipid biosynthesis in eukaryotic algae.</title>
        <authorList>
            <person name="Hulatt C.J."/>
            <person name="Posewitz M.C."/>
        </authorList>
    </citation>
    <scope>NUCLEOTIDE SEQUENCE</scope>
    <source>
        <strain evidence="2">NIVA-4/92</strain>
    </source>
</reference>
<proteinExistence type="predicted"/>
<gene>
    <name evidence="2" type="ORF">KFE25_007798</name>
</gene>
<dbReference type="AlphaFoldDB" id="A0A8J6CGM5"/>
<protein>
    <recommendedName>
        <fullName evidence="4">FAR1 domain-containing protein</fullName>
    </recommendedName>
</protein>
<feature type="compositionally biased region" description="Low complexity" evidence="1">
    <location>
        <begin position="69"/>
        <end position="79"/>
    </location>
</feature>
<dbReference type="EMBL" id="JAGTXO010000003">
    <property type="protein sequence ID" value="KAG8469280.1"/>
    <property type="molecule type" value="Genomic_DNA"/>
</dbReference>